<keyword evidence="3" id="KW-1185">Reference proteome</keyword>
<organism evidence="2 3">
    <name type="scientific">Colletotrichum kahawae</name>
    <name type="common">Coffee berry disease fungus</name>
    <dbReference type="NCBI Taxonomy" id="34407"/>
    <lineage>
        <taxon>Eukaryota</taxon>
        <taxon>Fungi</taxon>
        <taxon>Dikarya</taxon>
        <taxon>Ascomycota</taxon>
        <taxon>Pezizomycotina</taxon>
        <taxon>Sordariomycetes</taxon>
        <taxon>Hypocreomycetidae</taxon>
        <taxon>Glomerellales</taxon>
        <taxon>Glomerellaceae</taxon>
        <taxon>Colletotrichum</taxon>
        <taxon>Colletotrichum gloeosporioides species complex</taxon>
    </lineage>
</organism>
<dbReference type="Proteomes" id="UP001281614">
    <property type="component" value="Unassembled WGS sequence"/>
</dbReference>
<protein>
    <submittedName>
        <fullName evidence="2">Uncharacterized protein</fullName>
    </submittedName>
</protein>
<reference evidence="2" key="1">
    <citation type="submission" date="2023-02" db="EMBL/GenBank/DDBJ databases">
        <title>Colletotrichum kahawae CIFC_Que2 genome sequencing and assembly.</title>
        <authorList>
            <person name="Baroncelli R."/>
        </authorList>
    </citation>
    <scope>NUCLEOTIDE SEQUENCE</scope>
    <source>
        <strain evidence="2">CIFC_Que2</strain>
    </source>
</reference>
<evidence type="ECO:0000313" key="2">
    <source>
        <dbReference type="EMBL" id="KAK2747455.1"/>
    </source>
</evidence>
<evidence type="ECO:0000313" key="3">
    <source>
        <dbReference type="Proteomes" id="UP001281614"/>
    </source>
</evidence>
<feature type="compositionally biased region" description="Gly residues" evidence="1">
    <location>
        <begin position="1"/>
        <end position="19"/>
    </location>
</feature>
<dbReference type="EMBL" id="VYYT01000289">
    <property type="protein sequence ID" value="KAK2747455.1"/>
    <property type="molecule type" value="Genomic_DNA"/>
</dbReference>
<feature type="compositionally biased region" description="Basic and acidic residues" evidence="1">
    <location>
        <begin position="61"/>
        <end position="76"/>
    </location>
</feature>
<name>A0AAE0D3A4_COLKA</name>
<proteinExistence type="predicted"/>
<evidence type="ECO:0000256" key="1">
    <source>
        <dbReference type="SAM" id="MobiDB-lite"/>
    </source>
</evidence>
<sequence length="167" mass="17308">MCGGGDGGSGSNNGRGVEGSRGSPPMFHSRGRQEPHPPAPEPRALAPGHKDGSCKGQEPFRLSDRAEQRSAGEAKRAPLGHSGGNGRHQLLNGGGALHLNTNSFASSPAHPNQWDQQQPIVNVTGHRLSVQGSPCLAYGRRPGKYSTAPSSTPLSQIPGPVVALFSL</sequence>
<accession>A0AAE0D3A4</accession>
<dbReference type="AlphaFoldDB" id="A0AAE0D3A4"/>
<feature type="compositionally biased region" description="Polar residues" evidence="1">
    <location>
        <begin position="99"/>
        <end position="115"/>
    </location>
</feature>
<comment type="caution">
    <text evidence="2">The sequence shown here is derived from an EMBL/GenBank/DDBJ whole genome shotgun (WGS) entry which is preliminary data.</text>
</comment>
<gene>
    <name evidence="2" type="ORF">CKAH01_06632</name>
</gene>
<feature type="compositionally biased region" description="Gly residues" evidence="1">
    <location>
        <begin position="81"/>
        <end position="96"/>
    </location>
</feature>
<feature type="region of interest" description="Disordered" evidence="1">
    <location>
        <begin position="1"/>
        <end position="115"/>
    </location>
</feature>